<sequence length="180" mass="20097">MRFAARVHLALGGCTRACREYFFLLTLHDGTNICLVICGRLKVVDRLRAWDGRRRAGRGQLTTVVTDPMTTSATNGLMCSPRHGAKVYFALKYIHITKTLHSLDELDRNGRTLKTHVPALPTFDRSHLYKKSQQLIRSCAADAVLPGRLGTVDGKRHRSSDKRRPTYYLHVKAEGGAGVP</sequence>
<reference evidence="1 2" key="1">
    <citation type="journal article" date="2019" name="Commun. Biol.">
        <title>The bagworm genome reveals a unique fibroin gene that provides high tensile strength.</title>
        <authorList>
            <person name="Kono N."/>
            <person name="Nakamura H."/>
            <person name="Ohtoshi R."/>
            <person name="Tomita M."/>
            <person name="Numata K."/>
            <person name="Arakawa K."/>
        </authorList>
    </citation>
    <scope>NUCLEOTIDE SEQUENCE [LARGE SCALE GENOMIC DNA]</scope>
</reference>
<keyword evidence="2" id="KW-1185">Reference proteome</keyword>
<organism evidence="1 2">
    <name type="scientific">Eumeta variegata</name>
    <name type="common">Bagworm moth</name>
    <name type="synonym">Eumeta japonica</name>
    <dbReference type="NCBI Taxonomy" id="151549"/>
    <lineage>
        <taxon>Eukaryota</taxon>
        <taxon>Metazoa</taxon>
        <taxon>Ecdysozoa</taxon>
        <taxon>Arthropoda</taxon>
        <taxon>Hexapoda</taxon>
        <taxon>Insecta</taxon>
        <taxon>Pterygota</taxon>
        <taxon>Neoptera</taxon>
        <taxon>Endopterygota</taxon>
        <taxon>Lepidoptera</taxon>
        <taxon>Glossata</taxon>
        <taxon>Ditrysia</taxon>
        <taxon>Tineoidea</taxon>
        <taxon>Psychidae</taxon>
        <taxon>Oiketicinae</taxon>
        <taxon>Eumeta</taxon>
    </lineage>
</organism>
<evidence type="ECO:0000313" key="1">
    <source>
        <dbReference type="EMBL" id="GBP55240.1"/>
    </source>
</evidence>
<dbReference type="EMBL" id="BGZK01000664">
    <property type="protein sequence ID" value="GBP55240.1"/>
    <property type="molecule type" value="Genomic_DNA"/>
</dbReference>
<dbReference type="Proteomes" id="UP000299102">
    <property type="component" value="Unassembled WGS sequence"/>
</dbReference>
<gene>
    <name evidence="1" type="ORF">EVAR_24436_1</name>
</gene>
<protein>
    <submittedName>
        <fullName evidence="1">Uncharacterized protein</fullName>
    </submittedName>
</protein>
<dbReference type="AlphaFoldDB" id="A0A4C1WWH2"/>
<evidence type="ECO:0000313" key="2">
    <source>
        <dbReference type="Proteomes" id="UP000299102"/>
    </source>
</evidence>
<proteinExistence type="predicted"/>
<accession>A0A4C1WWH2</accession>
<comment type="caution">
    <text evidence="1">The sequence shown here is derived from an EMBL/GenBank/DDBJ whole genome shotgun (WGS) entry which is preliminary data.</text>
</comment>
<name>A0A4C1WWH2_EUMVA</name>